<dbReference type="InterPro" id="IPR035466">
    <property type="entry name" value="GlmS/AgaS_SIS"/>
</dbReference>
<dbReference type="PANTHER" id="PTHR10937:SF8">
    <property type="entry name" value="AMINOTRANSFERASE-RELATED"/>
    <property type="match status" value="1"/>
</dbReference>
<dbReference type="InterPro" id="IPR046348">
    <property type="entry name" value="SIS_dom_sf"/>
</dbReference>
<dbReference type="PANTHER" id="PTHR10937">
    <property type="entry name" value="GLUCOSAMINE--FRUCTOSE-6-PHOSPHATE AMINOTRANSFERASE, ISOMERIZING"/>
    <property type="match status" value="1"/>
</dbReference>
<dbReference type="SUPFAM" id="SSF53697">
    <property type="entry name" value="SIS domain"/>
    <property type="match status" value="1"/>
</dbReference>
<feature type="domain" description="SIS" evidence="2">
    <location>
        <begin position="28"/>
        <end position="170"/>
    </location>
</feature>
<reference evidence="3 4" key="1">
    <citation type="submission" date="2021-03" db="EMBL/GenBank/DDBJ databases">
        <authorList>
            <person name="Grouzdev D.S."/>
        </authorList>
    </citation>
    <scope>NUCLEOTIDE SEQUENCE [LARGE SCALE GENOMIC DNA]</scope>
    <source>
        <strain evidence="3 4">M50-1</strain>
    </source>
</reference>
<dbReference type="EMBL" id="SIJK02000002">
    <property type="protein sequence ID" value="MBP1464513.1"/>
    <property type="molecule type" value="Genomic_DNA"/>
</dbReference>
<dbReference type="CDD" id="cd05008">
    <property type="entry name" value="SIS_GlmS_GlmD_1"/>
    <property type="match status" value="1"/>
</dbReference>
<evidence type="ECO:0000256" key="1">
    <source>
        <dbReference type="ARBA" id="ARBA00022737"/>
    </source>
</evidence>
<proteinExistence type="predicted"/>
<gene>
    <name evidence="3" type="ORF">EYB53_002210</name>
</gene>
<comment type="caution">
    <text evidence="3">The sequence shown here is derived from an EMBL/GenBank/DDBJ whole genome shotgun (WGS) entry which is preliminary data.</text>
</comment>
<dbReference type="CDD" id="cd05009">
    <property type="entry name" value="SIS_GlmS_GlmD_2"/>
    <property type="match status" value="1"/>
</dbReference>
<accession>A0ABS4D505</accession>
<feature type="domain" description="SIS" evidence="2">
    <location>
        <begin position="194"/>
        <end position="335"/>
    </location>
</feature>
<dbReference type="Proteomes" id="UP001193081">
    <property type="component" value="Unassembled WGS sequence"/>
</dbReference>
<keyword evidence="4" id="KW-1185">Reference proteome</keyword>
<dbReference type="InterPro" id="IPR035490">
    <property type="entry name" value="GlmS/FrlB_SIS"/>
</dbReference>
<dbReference type="Gene3D" id="3.40.50.10490">
    <property type="entry name" value="Glucose-6-phosphate isomerase like protein, domain 1"/>
    <property type="match status" value="2"/>
</dbReference>
<sequence length="345" mass="36681">MTLLEEIREQPVVLQGLLDHARTQVAAVAAAIRARGVQYVYLVARGTSEHAGIYGQYVFGAFNGLPVALGAPSLFTVYNRPPQIANALVVGVSQSGQSPDIVAVLAEGRRQGALTLAITNDPHSPLAEAAELSLAIQAGPERAVAATKTYTGELMLFAMLSAALADDPAMWSALERVPVAAAEALRLDPELVAAAEHFRAMRECVVLGRGFHFTTALEWSLKLKELAYVIAERYSTAEFQHGPIALVEPGFAILAVAPTDPGLAPVRDLLIRMRTTQGVQLLVLSDDAATLEGATVGLRLPTGVASWLMPLVSIIPAQLFCHHLTIARGLDPATPRGLNKVTLTH</sequence>
<dbReference type="PROSITE" id="PS51464">
    <property type="entry name" value="SIS"/>
    <property type="match status" value="2"/>
</dbReference>
<name>A0ABS4D505_9CHLR</name>
<protein>
    <submittedName>
        <fullName evidence="3">SIS domain-containing protein</fullName>
    </submittedName>
</protein>
<evidence type="ECO:0000313" key="3">
    <source>
        <dbReference type="EMBL" id="MBP1464513.1"/>
    </source>
</evidence>
<keyword evidence="1" id="KW-0677">Repeat</keyword>
<organism evidence="3 4">
    <name type="scientific">Candidatus Chloroploca mongolica</name>
    <dbReference type="NCBI Taxonomy" id="2528176"/>
    <lineage>
        <taxon>Bacteria</taxon>
        <taxon>Bacillati</taxon>
        <taxon>Chloroflexota</taxon>
        <taxon>Chloroflexia</taxon>
        <taxon>Chloroflexales</taxon>
        <taxon>Chloroflexineae</taxon>
        <taxon>Oscillochloridaceae</taxon>
        <taxon>Candidatus Chloroploca</taxon>
    </lineage>
</organism>
<evidence type="ECO:0000313" key="4">
    <source>
        <dbReference type="Proteomes" id="UP001193081"/>
    </source>
</evidence>
<evidence type="ECO:0000259" key="2">
    <source>
        <dbReference type="PROSITE" id="PS51464"/>
    </source>
</evidence>
<dbReference type="Pfam" id="PF01380">
    <property type="entry name" value="SIS"/>
    <property type="match status" value="2"/>
</dbReference>
<dbReference type="RefSeq" id="WP_135476293.1">
    <property type="nucleotide sequence ID" value="NZ_SIJK02000002.1"/>
</dbReference>
<dbReference type="InterPro" id="IPR001347">
    <property type="entry name" value="SIS_dom"/>
</dbReference>